<reference evidence="2" key="2">
    <citation type="submission" date="2020-11" db="EMBL/GenBank/DDBJ databases">
        <authorList>
            <person name="McCartney M.A."/>
            <person name="Auch B."/>
            <person name="Kono T."/>
            <person name="Mallez S."/>
            <person name="Becker A."/>
            <person name="Gohl D.M."/>
            <person name="Silverstein K.A.T."/>
            <person name="Koren S."/>
            <person name="Bechman K.B."/>
            <person name="Herman A."/>
            <person name="Abrahante J.E."/>
            <person name="Garbe J."/>
        </authorList>
    </citation>
    <scope>NUCLEOTIDE SEQUENCE</scope>
    <source>
        <strain evidence="2">Duluth1</strain>
        <tissue evidence="2">Whole animal</tissue>
    </source>
</reference>
<feature type="region of interest" description="Disordered" evidence="1">
    <location>
        <begin position="1"/>
        <end position="25"/>
    </location>
</feature>
<reference evidence="2" key="1">
    <citation type="journal article" date="2019" name="bioRxiv">
        <title>The Genome of the Zebra Mussel, Dreissena polymorpha: A Resource for Invasive Species Research.</title>
        <authorList>
            <person name="McCartney M.A."/>
            <person name="Auch B."/>
            <person name="Kono T."/>
            <person name="Mallez S."/>
            <person name="Zhang Y."/>
            <person name="Obille A."/>
            <person name="Becker A."/>
            <person name="Abrahante J.E."/>
            <person name="Garbe J."/>
            <person name="Badalamenti J.P."/>
            <person name="Herman A."/>
            <person name="Mangelson H."/>
            <person name="Liachko I."/>
            <person name="Sullivan S."/>
            <person name="Sone E.D."/>
            <person name="Koren S."/>
            <person name="Silverstein K.A.T."/>
            <person name="Beckman K.B."/>
            <person name="Gohl D.M."/>
        </authorList>
    </citation>
    <scope>NUCLEOTIDE SEQUENCE</scope>
    <source>
        <strain evidence="2">Duluth1</strain>
        <tissue evidence="2">Whole animal</tissue>
    </source>
</reference>
<evidence type="ECO:0000256" key="1">
    <source>
        <dbReference type="SAM" id="MobiDB-lite"/>
    </source>
</evidence>
<sequence length="67" mass="7921">MANHMVHKTVRLDATKTSADDSEKQQRKLICQTHDDSAKMDSLHREISPHVCGRSLTYFHCKWRRFH</sequence>
<dbReference type="Proteomes" id="UP000828390">
    <property type="component" value="Unassembled WGS sequence"/>
</dbReference>
<keyword evidence="3" id="KW-1185">Reference proteome</keyword>
<evidence type="ECO:0000313" key="3">
    <source>
        <dbReference type="Proteomes" id="UP000828390"/>
    </source>
</evidence>
<organism evidence="2 3">
    <name type="scientific">Dreissena polymorpha</name>
    <name type="common">Zebra mussel</name>
    <name type="synonym">Mytilus polymorpha</name>
    <dbReference type="NCBI Taxonomy" id="45954"/>
    <lineage>
        <taxon>Eukaryota</taxon>
        <taxon>Metazoa</taxon>
        <taxon>Spiralia</taxon>
        <taxon>Lophotrochozoa</taxon>
        <taxon>Mollusca</taxon>
        <taxon>Bivalvia</taxon>
        <taxon>Autobranchia</taxon>
        <taxon>Heteroconchia</taxon>
        <taxon>Euheterodonta</taxon>
        <taxon>Imparidentia</taxon>
        <taxon>Neoheterodontei</taxon>
        <taxon>Myida</taxon>
        <taxon>Dreissenoidea</taxon>
        <taxon>Dreissenidae</taxon>
        <taxon>Dreissena</taxon>
    </lineage>
</organism>
<proteinExistence type="predicted"/>
<evidence type="ECO:0000313" key="2">
    <source>
        <dbReference type="EMBL" id="KAH3729594.1"/>
    </source>
</evidence>
<accession>A0A9D4HSE7</accession>
<feature type="compositionally biased region" description="Basic and acidic residues" evidence="1">
    <location>
        <begin position="10"/>
        <end position="25"/>
    </location>
</feature>
<dbReference type="EMBL" id="JAIWYP010000012">
    <property type="protein sequence ID" value="KAH3729594.1"/>
    <property type="molecule type" value="Genomic_DNA"/>
</dbReference>
<gene>
    <name evidence="2" type="ORF">DPMN_055566</name>
</gene>
<dbReference type="AlphaFoldDB" id="A0A9D4HSE7"/>
<comment type="caution">
    <text evidence="2">The sequence shown here is derived from an EMBL/GenBank/DDBJ whole genome shotgun (WGS) entry which is preliminary data.</text>
</comment>
<protein>
    <submittedName>
        <fullName evidence="2">Uncharacterized protein</fullName>
    </submittedName>
</protein>
<name>A0A9D4HSE7_DREPO</name>